<reference evidence="4 6" key="1">
    <citation type="submission" date="2016-11" db="EMBL/GenBank/DDBJ databases">
        <authorList>
            <person name="Jaros S."/>
            <person name="Januszkiewicz K."/>
            <person name="Wedrychowicz H."/>
        </authorList>
    </citation>
    <scope>NUCLEOTIDE SEQUENCE [LARGE SCALE GENOMIC DNA]</scope>
    <source>
        <strain evidence="4 6">DSM 784</strain>
    </source>
</reference>
<keyword evidence="2" id="KW-0812">Transmembrane</keyword>
<dbReference type="Pfam" id="PF02397">
    <property type="entry name" value="Bac_transf"/>
    <property type="match status" value="1"/>
</dbReference>
<comment type="similarity">
    <text evidence="1">Belongs to the bacterial sugar transferase family.</text>
</comment>
<dbReference type="GO" id="GO:0016780">
    <property type="term" value="F:phosphotransferase activity, for other substituted phosphate groups"/>
    <property type="evidence" value="ECO:0007669"/>
    <property type="project" value="TreeGrafter"/>
</dbReference>
<evidence type="ECO:0000259" key="3">
    <source>
        <dbReference type="Pfam" id="PF02397"/>
    </source>
</evidence>
<feature type="domain" description="Bacterial sugar transferase" evidence="3">
    <location>
        <begin position="11"/>
        <end position="185"/>
    </location>
</feature>
<keyword evidence="7" id="KW-1185">Reference proteome</keyword>
<reference evidence="5 7" key="2">
    <citation type="submission" date="2023-11" db="EMBL/GenBank/DDBJ databases">
        <title>MicrobeMod: A computational toolkit for identifying prokaryotic methylation and restriction-modification with nanopore sequencing.</title>
        <authorList>
            <person name="Crits-Christoph A."/>
            <person name="Kang S.C."/>
            <person name="Lee H."/>
            <person name="Ostrov N."/>
        </authorList>
    </citation>
    <scope>NUCLEOTIDE SEQUENCE [LARGE SCALE GENOMIC DNA]</scope>
    <source>
        <strain evidence="5 7">ATCC 23090</strain>
    </source>
</reference>
<dbReference type="STRING" id="1004.SAMN05661012_00828"/>
<dbReference type="EMBL" id="FPIZ01000002">
    <property type="protein sequence ID" value="SFW25911.1"/>
    <property type="molecule type" value="Genomic_DNA"/>
</dbReference>
<gene>
    <name evidence="4" type="ORF">SAMN05661012_00828</name>
    <name evidence="5" type="ORF">SR876_08040</name>
</gene>
<dbReference type="AlphaFoldDB" id="A0A1K1MS34"/>
<evidence type="ECO:0000256" key="2">
    <source>
        <dbReference type="SAM" id="Phobius"/>
    </source>
</evidence>
<evidence type="ECO:0000313" key="5">
    <source>
        <dbReference type="EMBL" id="WQG91447.1"/>
    </source>
</evidence>
<keyword evidence="2" id="KW-0472">Membrane</keyword>
<dbReference type="EMBL" id="CP140154">
    <property type="protein sequence ID" value="WQG91447.1"/>
    <property type="molecule type" value="Genomic_DNA"/>
</dbReference>
<protein>
    <submittedName>
        <fullName evidence="4 5">Sugar transferase</fullName>
        <ecNumber evidence="5">2.7.8.-</ecNumber>
    </submittedName>
</protein>
<organism evidence="4 6">
    <name type="scientific">Chitinophaga sancti</name>
    <dbReference type="NCBI Taxonomy" id="1004"/>
    <lineage>
        <taxon>Bacteria</taxon>
        <taxon>Pseudomonadati</taxon>
        <taxon>Bacteroidota</taxon>
        <taxon>Chitinophagia</taxon>
        <taxon>Chitinophagales</taxon>
        <taxon>Chitinophagaceae</taxon>
        <taxon>Chitinophaga</taxon>
    </lineage>
</organism>
<evidence type="ECO:0000256" key="1">
    <source>
        <dbReference type="ARBA" id="ARBA00006464"/>
    </source>
</evidence>
<dbReference type="Proteomes" id="UP001326715">
    <property type="component" value="Chromosome"/>
</dbReference>
<dbReference type="InterPro" id="IPR003362">
    <property type="entry name" value="Bact_transf"/>
</dbReference>
<evidence type="ECO:0000313" key="7">
    <source>
        <dbReference type="Proteomes" id="UP001326715"/>
    </source>
</evidence>
<dbReference type="OrthoDB" id="9808602at2"/>
<feature type="transmembrane region" description="Helical" evidence="2">
    <location>
        <begin position="16"/>
        <end position="40"/>
    </location>
</feature>
<dbReference type="RefSeq" id="WP_072357329.1">
    <property type="nucleotide sequence ID" value="NZ_CP139972.1"/>
</dbReference>
<dbReference type="PANTHER" id="PTHR30576:SF8">
    <property type="entry name" value="UNDECAPRENYL-PHOSPHATE GALACTOSE PHOSPHOTRANSFERASE"/>
    <property type="match status" value="1"/>
</dbReference>
<proteinExistence type="inferred from homology"/>
<keyword evidence="2" id="KW-1133">Transmembrane helix</keyword>
<dbReference type="EC" id="2.7.8.-" evidence="5"/>
<evidence type="ECO:0000313" key="4">
    <source>
        <dbReference type="EMBL" id="SFW25911.1"/>
    </source>
</evidence>
<evidence type="ECO:0000313" key="6">
    <source>
        <dbReference type="Proteomes" id="UP000183788"/>
    </source>
</evidence>
<dbReference type="PANTHER" id="PTHR30576">
    <property type="entry name" value="COLANIC BIOSYNTHESIS UDP-GLUCOSE LIPID CARRIER TRANSFERASE"/>
    <property type="match status" value="1"/>
</dbReference>
<accession>A0A1K1MS34</accession>
<dbReference type="Proteomes" id="UP000183788">
    <property type="component" value="Unassembled WGS sequence"/>
</dbReference>
<name>A0A1K1MS34_9BACT</name>
<sequence>MSGKFYSVYVKRLIDLIVAVIAFVVLFPVFIVMTLLLAIFNGGTPFFFQRRPGKKGKIFKVVKYKTMNDKKDAAGNLLPDAARLTPVGKFVRKTSLDELPQLLNVITGDMSLIGPRPLLPEYLPLYNEEQARRHDVRPGITGWAQVNGRNAISWQQKFSYDVYYVDHISAGLDLKILYLTFAKVAKSEGINGVNVATAERFTGN</sequence>
<keyword evidence="4" id="KW-0808">Transferase</keyword>